<dbReference type="Proteomes" id="UP000006565">
    <property type="component" value="Chromosome"/>
</dbReference>
<evidence type="ECO:0000256" key="3">
    <source>
        <dbReference type="ARBA" id="ARBA00023002"/>
    </source>
</evidence>
<keyword evidence="3" id="KW-0560">Oxidoreductase</keyword>
<dbReference type="InterPro" id="IPR036291">
    <property type="entry name" value="NAD(P)-bd_dom_sf"/>
</dbReference>
<dbReference type="InterPro" id="IPR006367">
    <property type="entry name" value="Sirohaem_synthase_N"/>
</dbReference>
<dbReference type="EMBL" id="CP002117">
    <property type="protein sequence ID" value="ADN36287.1"/>
    <property type="molecule type" value="Genomic_DNA"/>
</dbReference>
<dbReference type="NCBIfam" id="TIGR01470">
    <property type="entry name" value="cysG_Nterm"/>
    <property type="match status" value="1"/>
</dbReference>
<evidence type="ECO:0000256" key="4">
    <source>
        <dbReference type="ARBA" id="ARBA00023027"/>
    </source>
</evidence>
<dbReference type="InterPro" id="IPR042518">
    <property type="entry name" value="SirC_C"/>
</dbReference>
<sequence>MIPLIHDLSGKSVTIFGGGRVAFRKASFFHPEAAVTVIGRSIDEEIIKLGVTCITKEVCAGRESIADFIKGSALVVAATSDKKLNNVIGEVCRERGIPFNNADGDPGDIMIPSVVRGKNYMIAISTEGKSPAIPRYIRHLLEKECRGIDDMIELQSEFRETLKNEIPDQDERNRILREILEDETVWGHLETDKRAAVEYITRKYLR</sequence>
<evidence type="ECO:0000256" key="2">
    <source>
        <dbReference type="ARBA" id="ARBA00012400"/>
    </source>
</evidence>
<dbReference type="Gene3D" id="3.40.50.720">
    <property type="entry name" value="NAD(P)-binding Rossmann-like Domain"/>
    <property type="match status" value="1"/>
</dbReference>
<dbReference type="SUPFAM" id="SSF75615">
    <property type="entry name" value="Siroheme synthase middle domains-like"/>
    <property type="match status" value="1"/>
</dbReference>
<evidence type="ECO:0000256" key="5">
    <source>
        <dbReference type="ARBA" id="ARBA00023244"/>
    </source>
</evidence>
<dbReference type="RefSeq" id="WP_013329464.1">
    <property type="nucleotide sequence ID" value="NC_014507.1"/>
</dbReference>
<evidence type="ECO:0000313" key="8">
    <source>
        <dbReference type="Proteomes" id="UP000006565"/>
    </source>
</evidence>
<dbReference type="eggNOG" id="arCOG01044">
    <property type="taxonomic scope" value="Archaea"/>
</dbReference>
<dbReference type="Pfam" id="PF13241">
    <property type="entry name" value="NAD_binding_7"/>
    <property type="match status" value="1"/>
</dbReference>
<dbReference type="UniPathway" id="UPA00262">
    <property type="reaction ID" value="UER00222"/>
</dbReference>
<dbReference type="STRING" id="679926.Mpet_1530"/>
<reference evidence="7 8" key="1">
    <citation type="journal article" date="2010" name="Stand. Genomic Sci.">
        <title>Complete genome sequence of Methanoplanus petrolearius type strain (SEBR 4847).</title>
        <authorList>
            <person name="Brambilla E."/>
            <person name="Djao O.D."/>
            <person name="Daligault H."/>
            <person name="Lapidus A."/>
            <person name="Lucas S."/>
            <person name="Hammon N."/>
            <person name="Nolan M."/>
            <person name="Tice H."/>
            <person name="Cheng J.F."/>
            <person name="Han C."/>
            <person name="Tapia R."/>
            <person name="Goodwin L."/>
            <person name="Pitluck S."/>
            <person name="Liolios K."/>
            <person name="Ivanova N."/>
            <person name="Mavromatis K."/>
            <person name="Mikhailova N."/>
            <person name="Pati A."/>
            <person name="Chen A."/>
            <person name="Palaniappan K."/>
            <person name="Land M."/>
            <person name="Hauser L."/>
            <person name="Chang Y.J."/>
            <person name="Jeffries C.D."/>
            <person name="Rohde M."/>
            <person name="Spring S."/>
            <person name="Sikorski J."/>
            <person name="Goker M."/>
            <person name="Woyke T."/>
            <person name="Bristow J."/>
            <person name="Eisen J.A."/>
            <person name="Markowitz V."/>
            <person name="Hugenholtz P."/>
            <person name="Kyrpides N.C."/>
            <person name="Klenk H.P."/>
        </authorList>
    </citation>
    <scope>NUCLEOTIDE SEQUENCE [LARGE SCALE GENOMIC DNA]</scope>
    <source>
        <strain evidence="8">DSM 11571 / OCM 486 / SEBR 4847</strain>
    </source>
</reference>
<dbReference type="GO" id="GO:0004325">
    <property type="term" value="F:ferrochelatase activity"/>
    <property type="evidence" value="ECO:0007669"/>
    <property type="project" value="InterPro"/>
</dbReference>
<gene>
    <name evidence="7" type="ordered locus">Mpet_1530</name>
</gene>
<keyword evidence="4" id="KW-0520">NAD</keyword>
<dbReference type="GO" id="GO:0043115">
    <property type="term" value="F:precorrin-2 dehydrogenase activity"/>
    <property type="evidence" value="ECO:0007669"/>
    <property type="project" value="UniProtKB-EC"/>
</dbReference>
<dbReference type="PANTHER" id="PTHR35330:SF1">
    <property type="entry name" value="SIROHEME BIOSYNTHESIS PROTEIN MET8"/>
    <property type="match status" value="1"/>
</dbReference>
<evidence type="ECO:0000256" key="1">
    <source>
        <dbReference type="ARBA" id="ARBA00005010"/>
    </source>
</evidence>
<comment type="pathway">
    <text evidence="1">Porphyrin-containing compound metabolism; siroheme biosynthesis; sirohydrochlorin from precorrin-2: step 1/1.</text>
</comment>
<evidence type="ECO:0000256" key="6">
    <source>
        <dbReference type="ARBA" id="ARBA00047561"/>
    </source>
</evidence>
<dbReference type="Gene3D" id="1.10.8.610">
    <property type="entry name" value="SirC, precorrin-2 dehydrogenase, C-terminal helical domain-like"/>
    <property type="match status" value="1"/>
</dbReference>
<organism evidence="7 8">
    <name type="scientific">Methanolacinia petrolearia (strain DSM 11571 / OCM 486 / SEBR 4847)</name>
    <name type="common">Methanoplanus petrolearius</name>
    <dbReference type="NCBI Taxonomy" id="679926"/>
    <lineage>
        <taxon>Archaea</taxon>
        <taxon>Methanobacteriati</taxon>
        <taxon>Methanobacteriota</taxon>
        <taxon>Stenosarchaea group</taxon>
        <taxon>Methanomicrobia</taxon>
        <taxon>Methanomicrobiales</taxon>
        <taxon>Methanomicrobiaceae</taxon>
        <taxon>Methanolacinia</taxon>
    </lineage>
</organism>
<dbReference type="GeneID" id="9744000"/>
<comment type="catalytic activity">
    <reaction evidence="6">
        <text>precorrin-2 + NAD(+) = sirohydrochlorin + NADH + 2 H(+)</text>
        <dbReference type="Rhea" id="RHEA:15613"/>
        <dbReference type="ChEBI" id="CHEBI:15378"/>
        <dbReference type="ChEBI" id="CHEBI:57540"/>
        <dbReference type="ChEBI" id="CHEBI:57945"/>
        <dbReference type="ChEBI" id="CHEBI:58351"/>
        <dbReference type="ChEBI" id="CHEBI:58827"/>
        <dbReference type="EC" id="1.3.1.76"/>
    </reaction>
</comment>
<dbReference type="KEGG" id="mpi:Mpet_1530"/>
<keyword evidence="8" id="KW-1185">Reference proteome</keyword>
<dbReference type="EC" id="1.3.1.76" evidence="2"/>
<dbReference type="InterPro" id="IPR028161">
    <property type="entry name" value="Met8-like"/>
</dbReference>
<proteinExistence type="predicted"/>
<dbReference type="GO" id="GO:0019354">
    <property type="term" value="P:siroheme biosynthetic process"/>
    <property type="evidence" value="ECO:0007669"/>
    <property type="project" value="UniProtKB-UniPathway"/>
</dbReference>
<dbReference type="OrthoDB" id="10510at2157"/>
<dbReference type="AlphaFoldDB" id="E1RG52"/>
<dbReference type="HOGENOM" id="CLU_011276_8_1_2"/>
<keyword evidence="5" id="KW-0627">Porphyrin biosynthesis</keyword>
<dbReference type="SUPFAM" id="SSF51735">
    <property type="entry name" value="NAD(P)-binding Rossmann-fold domains"/>
    <property type="match status" value="1"/>
</dbReference>
<evidence type="ECO:0000313" key="7">
    <source>
        <dbReference type="EMBL" id="ADN36287.1"/>
    </source>
</evidence>
<dbReference type="PANTHER" id="PTHR35330">
    <property type="entry name" value="SIROHEME BIOSYNTHESIS PROTEIN MET8"/>
    <property type="match status" value="1"/>
</dbReference>
<accession>E1RG52</accession>
<protein>
    <recommendedName>
        <fullName evidence="2">precorrin-2 dehydrogenase</fullName>
        <ecNumber evidence="2">1.3.1.76</ecNumber>
    </recommendedName>
</protein>
<name>E1RG52_METP4</name>